<keyword evidence="2" id="KW-1185">Reference proteome</keyword>
<protein>
    <submittedName>
        <fullName evidence="1">Uncharacterized protein</fullName>
    </submittedName>
</protein>
<gene>
    <name evidence="1" type="ORF">D9V37_19905</name>
</gene>
<evidence type="ECO:0000313" key="2">
    <source>
        <dbReference type="Proteomes" id="UP000281708"/>
    </source>
</evidence>
<dbReference type="EMBL" id="RDBE01000010">
    <property type="protein sequence ID" value="RLV48306.1"/>
    <property type="molecule type" value="Genomic_DNA"/>
</dbReference>
<dbReference type="Proteomes" id="UP000281708">
    <property type="component" value="Unassembled WGS sequence"/>
</dbReference>
<name>A0A3L8NYK5_9ACTN</name>
<comment type="caution">
    <text evidence="1">The sequence shown here is derived from an EMBL/GenBank/DDBJ whole genome shotgun (WGS) entry which is preliminary data.</text>
</comment>
<sequence>MTWTDQELAIMDSWAEGGEADVLVLCRTSPNPLRQEFVETAAAVARDSYPHGAGALHVGGVFRTTEGFVIDLDARADEAALRWFLQTLHKQLLVQDPSATLASMPAVLPDALRPDGFTSSVSAIFCVRGWRDQPGLARVTPGWITEPRLGEQLLDQFLPWLHDLPTASFYWEAAGTRLPIDEAWSRKALERQITSLPGEAGLLVCSSGEVARRVHFDVTGRVICDTVDPNRDLAGSLAEFAAQCAHLAPILEYACVRRCLMPYSQAVGVLTSPPQGLPPPPPGRHRPTGYLTNQRYLDRSWVPDVAASQMLTAEHVARLDLEPHEWATRRLSDQRYLVSSTSPESWDPPSESLLHQARRDFAGLIIGDEPVREVQTPY</sequence>
<proteinExistence type="predicted"/>
<evidence type="ECO:0000313" key="1">
    <source>
        <dbReference type="EMBL" id="RLV48306.1"/>
    </source>
</evidence>
<reference evidence="1 2" key="1">
    <citation type="submission" date="2018-10" db="EMBL/GenBank/DDBJ databases">
        <title>Marmoricola sp. 4Q3S-7 whole genome shotgun sequence.</title>
        <authorList>
            <person name="Li F."/>
        </authorList>
    </citation>
    <scope>NUCLEOTIDE SEQUENCE [LARGE SCALE GENOMIC DNA]</scope>
    <source>
        <strain evidence="1 2">4Q3S-7</strain>
    </source>
</reference>
<accession>A0A3L8NYK5</accession>
<organism evidence="1 2">
    <name type="scientific">Nocardioides mangrovicus</name>
    <dbReference type="NCBI Taxonomy" id="2478913"/>
    <lineage>
        <taxon>Bacteria</taxon>
        <taxon>Bacillati</taxon>
        <taxon>Actinomycetota</taxon>
        <taxon>Actinomycetes</taxon>
        <taxon>Propionibacteriales</taxon>
        <taxon>Nocardioidaceae</taxon>
        <taxon>Nocardioides</taxon>
    </lineage>
</organism>
<dbReference type="AlphaFoldDB" id="A0A3L8NYK5"/>